<dbReference type="GO" id="GO:0003729">
    <property type="term" value="F:mRNA binding"/>
    <property type="evidence" value="ECO:0007669"/>
    <property type="project" value="TreeGrafter"/>
</dbReference>
<organism evidence="3 4">
    <name type="scientific">Rhizophagus irregularis</name>
    <dbReference type="NCBI Taxonomy" id="588596"/>
    <lineage>
        <taxon>Eukaryota</taxon>
        <taxon>Fungi</taxon>
        <taxon>Fungi incertae sedis</taxon>
        <taxon>Mucoromycota</taxon>
        <taxon>Glomeromycotina</taxon>
        <taxon>Glomeromycetes</taxon>
        <taxon>Glomerales</taxon>
        <taxon>Glomeraceae</taxon>
        <taxon>Rhizophagus</taxon>
    </lineage>
</organism>
<comment type="caution">
    <text evidence="3">The sequence shown here is derived from an EMBL/GenBank/DDBJ whole genome shotgun (WGS) entry which is preliminary data.</text>
</comment>
<dbReference type="GO" id="GO:1990904">
    <property type="term" value="C:ribonucleoprotein complex"/>
    <property type="evidence" value="ECO:0007669"/>
    <property type="project" value="InterPro"/>
</dbReference>
<dbReference type="AlphaFoldDB" id="A0A915YXA3"/>
<dbReference type="VEuPathDB" id="FungiDB:RhiirFUN_024188"/>
<gene>
    <name evidence="3" type="ORF">CHRIB12_LOCUS4533</name>
</gene>
<dbReference type="PANTHER" id="PTHR47933">
    <property type="entry name" value="PENTATRICOPEPTIDE REPEAT-CONTAINING PROTEIN 1, MITOCHONDRIAL"/>
    <property type="match status" value="1"/>
</dbReference>
<feature type="repeat" description="PPR" evidence="2">
    <location>
        <begin position="78"/>
        <end position="112"/>
    </location>
</feature>
<name>A0A915YXA3_9GLOM</name>
<dbReference type="Proteomes" id="UP000684084">
    <property type="component" value="Unassembled WGS sequence"/>
</dbReference>
<dbReference type="NCBIfam" id="TIGR00756">
    <property type="entry name" value="PPR"/>
    <property type="match status" value="2"/>
</dbReference>
<evidence type="ECO:0000313" key="3">
    <source>
        <dbReference type="EMBL" id="CAB5348715.1"/>
    </source>
</evidence>
<sequence length="510" mass="59173">MVTNSILNVSPQTSPFIRSFSKTIPCCRIKIPITNINPEIKVPDDPYLLSKLIKKLGEQDKLEDAISIALNTKKSAQSEVVWNHLIDECVKRGRITLGIRLLNQMKKHSFVPNQQTYTILLNGIAENQTFEDNITQAKHLLEDLQQISTRHNQVKINVIHVNCFLKVCSRSNNFEALIENYNELINKGDWKPNQETYTIILNSCARHDSGYYVALKLWDQLNINPKNSKDKQKEIDQELEWGLAKRFDNIIIDDNLVRSMLLVCKNHHDYQKGLEIIKYVYGLESDVNVSKSPSFICNLSPQTLDVILDICVKKHYEKGIKLFDDALSQFPDLSLDIYIFNKLINLCNKAGECDKAISLKETIQERGLRLNIQTYDLLITSCKINEDWTTAKNLYIKMLHNNTKVFDPRILNAMFELAEIQRVKNNSSTEVKWLLNLSHEITLQNFNTQMENEKKKIYHYKKLLKKIKKAYTSLLKNKRSGLTVEEIKRYTNNLREIKIKIAEAKKRSKT</sequence>
<keyword evidence="1" id="KW-0677">Repeat</keyword>
<dbReference type="Pfam" id="PF13762">
    <property type="entry name" value="MNE1"/>
    <property type="match status" value="1"/>
</dbReference>
<dbReference type="Pfam" id="PF13041">
    <property type="entry name" value="PPR_2"/>
    <property type="match status" value="1"/>
</dbReference>
<reference evidence="3" key="1">
    <citation type="submission" date="2020-05" db="EMBL/GenBank/DDBJ databases">
        <authorList>
            <person name="Rincon C."/>
            <person name="Sanders R I."/>
            <person name="Robbins C."/>
            <person name="Chaturvedi A."/>
        </authorList>
    </citation>
    <scope>NUCLEOTIDE SEQUENCE</scope>
    <source>
        <strain evidence="3">CHB12</strain>
    </source>
</reference>
<evidence type="ECO:0000313" key="4">
    <source>
        <dbReference type="Proteomes" id="UP000684084"/>
    </source>
</evidence>
<evidence type="ECO:0000256" key="1">
    <source>
        <dbReference type="ARBA" id="ARBA00022737"/>
    </source>
</evidence>
<dbReference type="InterPro" id="IPR025694">
    <property type="entry name" value="MNE1"/>
</dbReference>
<protein>
    <submittedName>
        <fullName evidence="3">Uncharacterized protein</fullName>
    </submittedName>
</protein>
<feature type="repeat" description="PPR" evidence="2">
    <location>
        <begin position="336"/>
        <end position="370"/>
    </location>
</feature>
<dbReference type="Pfam" id="PF13812">
    <property type="entry name" value="PPR_3"/>
    <property type="match status" value="1"/>
</dbReference>
<accession>A0A915YXA3</accession>
<dbReference type="InterPro" id="IPR051240">
    <property type="entry name" value="Mito_RNA-Proc/Resp"/>
</dbReference>
<dbReference type="OrthoDB" id="185373at2759"/>
<proteinExistence type="predicted"/>
<dbReference type="EMBL" id="CAGKOT010000007">
    <property type="protein sequence ID" value="CAB5348715.1"/>
    <property type="molecule type" value="Genomic_DNA"/>
</dbReference>
<dbReference type="PANTHER" id="PTHR47933:SF11">
    <property type="entry name" value="PENTATRICOPEPTIDE REPEAT-CONTAINING PROTEIN 2"/>
    <property type="match status" value="1"/>
</dbReference>
<dbReference type="GO" id="GO:0000372">
    <property type="term" value="P:Group I intron splicing"/>
    <property type="evidence" value="ECO:0007669"/>
    <property type="project" value="InterPro"/>
</dbReference>
<dbReference type="InterPro" id="IPR002885">
    <property type="entry name" value="PPR_rpt"/>
</dbReference>
<evidence type="ECO:0000256" key="2">
    <source>
        <dbReference type="PROSITE-ProRule" id="PRU00708"/>
    </source>
</evidence>
<dbReference type="PROSITE" id="PS51375">
    <property type="entry name" value="PPR"/>
    <property type="match status" value="2"/>
</dbReference>